<dbReference type="RefSeq" id="WP_368008116.1">
    <property type="nucleotide sequence ID" value="NZ_JAMXFF010000034.1"/>
</dbReference>
<comment type="caution">
    <text evidence="2">The sequence shown here is derived from an EMBL/GenBank/DDBJ whole genome shotgun (WGS) entry which is preliminary data.</text>
</comment>
<dbReference type="Proteomes" id="UP001525890">
    <property type="component" value="Unassembled WGS sequence"/>
</dbReference>
<dbReference type="EMBL" id="JAMXFF010000034">
    <property type="protein sequence ID" value="MCT7968605.1"/>
    <property type="molecule type" value="Genomic_DNA"/>
</dbReference>
<name>A0ABT2MV24_9CYAN</name>
<gene>
    <name evidence="2" type="ORF">NG799_20055</name>
</gene>
<proteinExistence type="predicted"/>
<organism evidence="2 3">
    <name type="scientific">Laspinema palackyanum D2a</name>
    <dbReference type="NCBI Taxonomy" id="2953684"/>
    <lineage>
        <taxon>Bacteria</taxon>
        <taxon>Bacillati</taxon>
        <taxon>Cyanobacteriota</taxon>
        <taxon>Cyanophyceae</taxon>
        <taxon>Oscillatoriophycideae</taxon>
        <taxon>Oscillatoriales</taxon>
        <taxon>Laspinemataceae</taxon>
        <taxon>Laspinema</taxon>
        <taxon>Laspinema palackyanum</taxon>
    </lineage>
</organism>
<evidence type="ECO:0000256" key="1">
    <source>
        <dbReference type="SAM" id="MobiDB-lite"/>
    </source>
</evidence>
<keyword evidence="3" id="KW-1185">Reference proteome</keyword>
<evidence type="ECO:0000313" key="2">
    <source>
        <dbReference type="EMBL" id="MCT7968605.1"/>
    </source>
</evidence>
<feature type="region of interest" description="Disordered" evidence="1">
    <location>
        <begin position="29"/>
        <end position="48"/>
    </location>
</feature>
<accession>A0ABT2MV24</accession>
<sequence length="103" mass="11551">MVDGEDGVHVRSNDFSRYRVTGLTPSHALFGGVRSTPQTGDESAEGECHGIRHDTRATTEVVTTNMNPHQHKQFQCQAMNLLRVRVMASAMTREQRLKSLLRT</sequence>
<protein>
    <submittedName>
        <fullName evidence="2">Uncharacterized protein</fullName>
    </submittedName>
</protein>
<reference evidence="2 3" key="1">
    <citation type="journal article" date="2022" name="Front. Microbiol.">
        <title>High genomic differentiation and limited gene flow indicate recent cryptic speciation within the genus Laspinema (cyanobacteria).</title>
        <authorList>
            <person name="Stanojkovic A."/>
            <person name="Skoupy S."/>
            <person name="Skaloud P."/>
            <person name="Dvorak P."/>
        </authorList>
    </citation>
    <scope>NUCLEOTIDE SEQUENCE [LARGE SCALE GENOMIC DNA]</scope>
    <source>
        <strain evidence="2 3">D2a</strain>
    </source>
</reference>
<evidence type="ECO:0000313" key="3">
    <source>
        <dbReference type="Proteomes" id="UP001525890"/>
    </source>
</evidence>